<evidence type="ECO:0000259" key="4">
    <source>
        <dbReference type="PROSITE" id="PS51767"/>
    </source>
</evidence>
<feature type="compositionally biased region" description="Low complexity" evidence="1">
    <location>
        <begin position="573"/>
        <end position="597"/>
    </location>
</feature>
<gene>
    <name evidence="5" type="ORF">BDV96DRAFT_598724</name>
</gene>
<dbReference type="Pfam" id="PF00026">
    <property type="entry name" value="Asp"/>
    <property type="match status" value="1"/>
</dbReference>
<dbReference type="Gene3D" id="2.40.70.10">
    <property type="entry name" value="Acid Proteases"/>
    <property type="match status" value="2"/>
</dbReference>
<evidence type="ECO:0000256" key="2">
    <source>
        <dbReference type="SAM" id="Phobius"/>
    </source>
</evidence>
<dbReference type="EMBL" id="ML977320">
    <property type="protein sequence ID" value="KAF2116886.1"/>
    <property type="molecule type" value="Genomic_DNA"/>
</dbReference>
<feature type="chain" id="PRO_5025416202" evidence="3">
    <location>
        <begin position="24"/>
        <end position="597"/>
    </location>
</feature>
<evidence type="ECO:0000313" key="6">
    <source>
        <dbReference type="Proteomes" id="UP000799770"/>
    </source>
</evidence>
<feature type="compositionally biased region" description="Basic and acidic residues" evidence="1">
    <location>
        <begin position="534"/>
        <end position="548"/>
    </location>
</feature>
<dbReference type="InterPro" id="IPR021109">
    <property type="entry name" value="Peptidase_aspartic_dom_sf"/>
</dbReference>
<feature type="signal peptide" evidence="3">
    <location>
        <begin position="1"/>
        <end position="23"/>
    </location>
</feature>
<keyword evidence="6" id="KW-1185">Reference proteome</keyword>
<organism evidence="5 6">
    <name type="scientific">Lophiotrema nucula</name>
    <dbReference type="NCBI Taxonomy" id="690887"/>
    <lineage>
        <taxon>Eukaryota</taxon>
        <taxon>Fungi</taxon>
        <taxon>Dikarya</taxon>
        <taxon>Ascomycota</taxon>
        <taxon>Pezizomycotina</taxon>
        <taxon>Dothideomycetes</taxon>
        <taxon>Pleosporomycetidae</taxon>
        <taxon>Pleosporales</taxon>
        <taxon>Lophiotremataceae</taxon>
        <taxon>Lophiotrema</taxon>
    </lineage>
</organism>
<feature type="transmembrane region" description="Helical" evidence="2">
    <location>
        <begin position="437"/>
        <end position="457"/>
    </location>
</feature>
<keyword evidence="2" id="KW-0472">Membrane</keyword>
<evidence type="ECO:0000256" key="1">
    <source>
        <dbReference type="SAM" id="MobiDB-lite"/>
    </source>
</evidence>
<dbReference type="AlphaFoldDB" id="A0A6A5ZCE9"/>
<name>A0A6A5ZCE9_9PLEO</name>
<feature type="domain" description="Peptidase A1" evidence="4">
    <location>
        <begin position="49"/>
        <end position="396"/>
    </location>
</feature>
<dbReference type="Proteomes" id="UP000799770">
    <property type="component" value="Unassembled WGS sequence"/>
</dbReference>
<protein>
    <submittedName>
        <fullName evidence="5">Aspartic peptidase domain-containing protein</fullName>
    </submittedName>
</protein>
<sequence>MSSVYDLLLLAFSIYLLVREGAAQSTPITGAPLIISPSGEWDGPDGPWASFNLGIGDDIQSFRSLPSMSMSKILLPYTDWCNLTSLEQCKKQARFDDTFNSWKYSGFFSVGEVVPWVYNESSNGMFGEDTVTFGRGANGLRLPDQSVGGLITKYVPMSLFGLNARPDDFGSGEVPNLITNLTSVGNIPSQSISYTAGSFNRNISTSLILGGYDTSRFNPATTIQGELSDWGRYGKYFVAVNLSSIFISTTPKAFLSSAPNASWQETSPISIWIDSAFAHIWLPEDACKPFEEAFDLVWNNDTQLYLVNDTHHEALKERNSSVDFSLQVGSSEVMNYTLPYSAFDLQIGAPFLNGNETSYYFPLKRATRPDQYLLGRTFLQETYITVDYDRFAFNLSQVYPDDSGSSHVFAITPPTNITSANVTVVPSSRTLTVGQTAGIGIASSAVGLAIVGIIVAWRQRWGVFKKKEEQNSFGKAELPDNSLSWKDVNEKNQWEMCAIEDCKEIPSPQDKMAWELHGDDQMVYEMGIQSRKASKIDTDTKIQSDHKAVTARPISKSSVSSQSTSDAANQGHPSSRPRSKYSVSSGSISPRSQSPAP</sequence>
<dbReference type="PROSITE" id="PS51767">
    <property type="entry name" value="PEPTIDASE_A1"/>
    <property type="match status" value="1"/>
</dbReference>
<accession>A0A6A5ZCE9</accession>
<keyword evidence="2" id="KW-1133">Transmembrane helix</keyword>
<reference evidence="5" key="1">
    <citation type="journal article" date="2020" name="Stud. Mycol.">
        <title>101 Dothideomycetes genomes: a test case for predicting lifestyles and emergence of pathogens.</title>
        <authorList>
            <person name="Haridas S."/>
            <person name="Albert R."/>
            <person name="Binder M."/>
            <person name="Bloem J."/>
            <person name="Labutti K."/>
            <person name="Salamov A."/>
            <person name="Andreopoulos B."/>
            <person name="Baker S."/>
            <person name="Barry K."/>
            <person name="Bills G."/>
            <person name="Bluhm B."/>
            <person name="Cannon C."/>
            <person name="Castanera R."/>
            <person name="Culley D."/>
            <person name="Daum C."/>
            <person name="Ezra D."/>
            <person name="Gonzalez J."/>
            <person name="Henrissat B."/>
            <person name="Kuo A."/>
            <person name="Liang C."/>
            <person name="Lipzen A."/>
            <person name="Lutzoni F."/>
            <person name="Magnuson J."/>
            <person name="Mondo S."/>
            <person name="Nolan M."/>
            <person name="Ohm R."/>
            <person name="Pangilinan J."/>
            <person name="Park H.-J."/>
            <person name="Ramirez L."/>
            <person name="Alfaro M."/>
            <person name="Sun H."/>
            <person name="Tritt A."/>
            <person name="Yoshinaga Y."/>
            <person name="Zwiers L.-H."/>
            <person name="Turgeon B."/>
            <person name="Goodwin S."/>
            <person name="Spatafora J."/>
            <person name="Crous P."/>
            <person name="Grigoriev I."/>
        </authorList>
    </citation>
    <scope>NUCLEOTIDE SEQUENCE</scope>
    <source>
        <strain evidence="5">CBS 627.86</strain>
    </source>
</reference>
<dbReference type="InterPro" id="IPR033121">
    <property type="entry name" value="PEPTIDASE_A1"/>
</dbReference>
<proteinExistence type="predicted"/>
<feature type="region of interest" description="Disordered" evidence="1">
    <location>
        <begin position="533"/>
        <end position="597"/>
    </location>
</feature>
<keyword evidence="3" id="KW-0732">Signal</keyword>
<dbReference type="OrthoDB" id="4074350at2759"/>
<dbReference type="SUPFAM" id="SSF50630">
    <property type="entry name" value="Acid proteases"/>
    <property type="match status" value="1"/>
</dbReference>
<evidence type="ECO:0000313" key="5">
    <source>
        <dbReference type="EMBL" id="KAF2116886.1"/>
    </source>
</evidence>
<feature type="compositionally biased region" description="Low complexity" evidence="1">
    <location>
        <begin position="555"/>
        <end position="565"/>
    </location>
</feature>
<evidence type="ECO:0000256" key="3">
    <source>
        <dbReference type="SAM" id="SignalP"/>
    </source>
</evidence>
<keyword evidence="2" id="KW-0812">Transmembrane</keyword>